<evidence type="ECO:0008006" key="3">
    <source>
        <dbReference type="Google" id="ProtNLM"/>
    </source>
</evidence>
<gene>
    <name evidence="1" type="ORF">EV672_107173</name>
</gene>
<dbReference type="Proteomes" id="UP000294593">
    <property type="component" value="Unassembled WGS sequence"/>
</dbReference>
<dbReference type="EMBL" id="SNXW01000007">
    <property type="protein sequence ID" value="TDP81742.1"/>
    <property type="molecule type" value="Genomic_DNA"/>
</dbReference>
<accession>A0A4R6R792</accession>
<dbReference type="AlphaFoldDB" id="A0A4R6R792"/>
<evidence type="ECO:0000313" key="1">
    <source>
        <dbReference type="EMBL" id="TDP81742.1"/>
    </source>
</evidence>
<sequence length="213" mass="21713">MKQQRGLSLIFALLALLALSLGAVALVRSVDSGTTVLGNLGFKQETVASTERATQTAIEWLAANATALDTDNTAVGYYASATDNLDATGQLSSNNSRVLVDWNGDTCAYASGTVTGKCTLAARTVASAGATEPVTLRYAIFRLCSATGAPTATGNSCAAPANSGAGVANDKGSLDYSKPAPLTGTAQGTYYRIVVQAVGARSTSSITETIVQF</sequence>
<protein>
    <recommendedName>
        <fullName evidence="3">Tfp pilus assembly protein PilX</fullName>
    </recommendedName>
</protein>
<name>A0A4R6R792_9BURK</name>
<reference evidence="1 2" key="1">
    <citation type="submission" date="2019-03" db="EMBL/GenBank/DDBJ databases">
        <title>Genomic Encyclopedia of Type Strains, Phase IV (KMG-IV): sequencing the most valuable type-strain genomes for metagenomic binning, comparative biology and taxonomic classification.</title>
        <authorList>
            <person name="Goeker M."/>
        </authorList>
    </citation>
    <scope>NUCLEOTIDE SEQUENCE [LARGE SCALE GENOMIC DNA]</scope>
    <source>
        <strain evidence="1 2">DSM 11901</strain>
    </source>
</reference>
<organism evidence="1 2">
    <name type="scientific">Aquabacterium commune</name>
    <dbReference type="NCBI Taxonomy" id="70586"/>
    <lineage>
        <taxon>Bacteria</taxon>
        <taxon>Pseudomonadati</taxon>
        <taxon>Pseudomonadota</taxon>
        <taxon>Betaproteobacteria</taxon>
        <taxon>Burkholderiales</taxon>
        <taxon>Aquabacterium</taxon>
    </lineage>
</organism>
<proteinExistence type="predicted"/>
<dbReference type="RefSeq" id="WP_133609927.1">
    <property type="nucleotide sequence ID" value="NZ_SNXW01000007.1"/>
</dbReference>
<comment type="caution">
    <text evidence="1">The sequence shown here is derived from an EMBL/GenBank/DDBJ whole genome shotgun (WGS) entry which is preliminary data.</text>
</comment>
<keyword evidence="2" id="KW-1185">Reference proteome</keyword>
<dbReference type="OrthoDB" id="5954007at2"/>
<evidence type="ECO:0000313" key="2">
    <source>
        <dbReference type="Proteomes" id="UP000294593"/>
    </source>
</evidence>